<proteinExistence type="predicted"/>
<dbReference type="GO" id="GO:0008270">
    <property type="term" value="F:zinc ion binding"/>
    <property type="evidence" value="ECO:0007669"/>
    <property type="project" value="UniProtKB-KW"/>
</dbReference>
<dbReference type="InterPro" id="IPR050219">
    <property type="entry name" value="DnaG_primase"/>
</dbReference>
<feature type="non-terminal residue" evidence="5">
    <location>
        <position position="48"/>
    </location>
</feature>
<evidence type="ECO:0000256" key="1">
    <source>
        <dbReference type="ARBA" id="ARBA00022723"/>
    </source>
</evidence>
<dbReference type="GO" id="GO:0006269">
    <property type="term" value="P:DNA replication, synthesis of primer"/>
    <property type="evidence" value="ECO:0007669"/>
    <property type="project" value="TreeGrafter"/>
</dbReference>
<protein>
    <submittedName>
        <fullName evidence="5">DNA primase</fullName>
        <ecNumber evidence="5">2.7.7.-</ecNumber>
    </submittedName>
</protein>
<keyword evidence="1" id="KW-0479">Metal-binding</keyword>
<reference evidence="5" key="1">
    <citation type="submission" date="2018-06" db="EMBL/GenBank/DDBJ databases">
        <authorList>
            <person name="Zhirakovskaya E."/>
        </authorList>
    </citation>
    <scope>NUCLEOTIDE SEQUENCE</scope>
</reference>
<dbReference type="PANTHER" id="PTHR30313">
    <property type="entry name" value="DNA PRIMASE"/>
    <property type="match status" value="1"/>
</dbReference>
<dbReference type="EMBL" id="UOGA01000149">
    <property type="protein sequence ID" value="VAX19248.1"/>
    <property type="molecule type" value="Genomic_DNA"/>
</dbReference>
<sequence>MSMIPPHTIDEVRMRSDIVEVISRYIPLKKAGASYRALCPFHEEKTPS</sequence>
<name>A0A3B1C5W3_9ZZZZ</name>
<keyword evidence="5" id="KW-0548">Nucleotidyltransferase</keyword>
<dbReference type="InterPro" id="IPR036977">
    <property type="entry name" value="DNA_primase_Znf_CHC2"/>
</dbReference>
<keyword evidence="3" id="KW-0862">Zinc</keyword>
<dbReference type="GO" id="GO:0003899">
    <property type="term" value="F:DNA-directed RNA polymerase activity"/>
    <property type="evidence" value="ECO:0007669"/>
    <property type="project" value="InterPro"/>
</dbReference>
<evidence type="ECO:0000259" key="4">
    <source>
        <dbReference type="Pfam" id="PF01807"/>
    </source>
</evidence>
<dbReference type="Gene3D" id="3.90.580.10">
    <property type="entry name" value="Zinc finger, CHC2-type domain"/>
    <property type="match status" value="1"/>
</dbReference>
<dbReference type="AlphaFoldDB" id="A0A3B1C5W3"/>
<accession>A0A3B1C5W3</accession>
<dbReference type="GO" id="GO:0005737">
    <property type="term" value="C:cytoplasm"/>
    <property type="evidence" value="ECO:0007669"/>
    <property type="project" value="TreeGrafter"/>
</dbReference>
<evidence type="ECO:0000256" key="3">
    <source>
        <dbReference type="ARBA" id="ARBA00022833"/>
    </source>
</evidence>
<dbReference type="PANTHER" id="PTHR30313:SF2">
    <property type="entry name" value="DNA PRIMASE"/>
    <property type="match status" value="1"/>
</dbReference>
<dbReference type="GO" id="GO:0003677">
    <property type="term" value="F:DNA binding"/>
    <property type="evidence" value="ECO:0007669"/>
    <property type="project" value="InterPro"/>
</dbReference>
<evidence type="ECO:0000313" key="5">
    <source>
        <dbReference type="EMBL" id="VAX19248.1"/>
    </source>
</evidence>
<feature type="domain" description="Zinc finger CHC2-type" evidence="4">
    <location>
        <begin position="5"/>
        <end position="48"/>
    </location>
</feature>
<keyword evidence="5" id="KW-0808">Transferase</keyword>
<keyword evidence="2" id="KW-0863">Zinc-finger</keyword>
<dbReference type="EC" id="2.7.7.-" evidence="5"/>
<evidence type="ECO:0000256" key="2">
    <source>
        <dbReference type="ARBA" id="ARBA00022771"/>
    </source>
</evidence>
<dbReference type="Pfam" id="PF01807">
    <property type="entry name" value="Zn_ribbon_DnaG"/>
    <property type="match status" value="1"/>
</dbReference>
<dbReference type="SUPFAM" id="SSF57783">
    <property type="entry name" value="Zinc beta-ribbon"/>
    <property type="match status" value="1"/>
</dbReference>
<gene>
    <name evidence="5" type="ORF">MNBD_NITROSPINAE04-771</name>
</gene>
<dbReference type="InterPro" id="IPR002694">
    <property type="entry name" value="Znf_CHC2"/>
</dbReference>
<organism evidence="5">
    <name type="scientific">hydrothermal vent metagenome</name>
    <dbReference type="NCBI Taxonomy" id="652676"/>
    <lineage>
        <taxon>unclassified sequences</taxon>
        <taxon>metagenomes</taxon>
        <taxon>ecological metagenomes</taxon>
    </lineage>
</organism>